<protein>
    <submittedName>
        <fullName evidence="4">Uncharacterized protein</fullName>
    </submittedName>
</protein>
<evidence type="ECO:0000259" key="3">
    <source>
        <dbReference type="Pfam" id="PF17293"/>
    </source>
</evidence>
<dbReference type="Gene3D" id="1.10.150.130">
    <property type="match status" value="1"/>
</dbReference>
<evidence type="ECO:0000259" key="2">
    <source>
        <dbReference type="Pfam" id="PF13102"/>
    </source>
</evidence>
<evidence type="ECO:0000313" key="4">
    <source>
        <dbReference type="EMBL" id="QEE50654.1"/>
    </source>
</evidence>
<evidence type="ECO:0000313" key="5">
    <source>
        <dbReference type="Proteomes" id="UP000321222"/>
    </source>
</evidence>
<dbReference type="InterPro" id="IPR035386">
    <property type="entry name" value="Arm-DNA-bind_5"/>
</dbReference>
<name>A0A5B9FUT4_9FLAO</name>
<dbReference type="Proteomes" id="UP000321222">
    <property type="component" value="Chromosome"/>
</dbReference>
<dbReference type="AlphaFoldDB" id="A0A5B9FUT4"/>
<dbReference type="GO" id="GO:0003677">
    <property type="term" value="F:DNA binding"/>
    <property type="evidence" value="ECO:0007669"/>
    <property type="project" value="UniProtKB-KW"/>
</dbReference>
<accession>A0A5B9FUT4</accession>
<proteinExistence type="predicted"/>
<gene>
    <name evidence="4" type="ORF">FUA48_14025</name>
</gene>
<sequence>MLKVIFYIKAEKYLNGENPIFSKISYNNKSITLSTGKSISKERWQSTNKLRNVLKIEKEKVLKQSLDLYQLRIEKKFLELYKTDLNVSLIDLKKQIKGKPKLNIKSAGILEIFDKYNLSFKKRVAIGERAPASLQKYNRSKDLVKEFIKNKYNLNDYPVNEINGAFIYNLESFLKYDSKYKYKKCIKNNSVVKYFKNFKTVCNYGIKLELIKTLLTYMMEKSPLKMLYI</sequence>
<dbReference type="KEGG" id="fak:FUA48_14025"/>
<dbReference type="Pfam" id="PF13102">
    <property type="entry name" value="Phage_int_SAM_5"/>
    <property type="match status" value="1"/>
</dbReference>
<organism evidence="4 5">
    <name type="scientific">Flavobacterium alkalisoli</name>
    <dbReference type="NCBI Taxonomy" id="2602769"/>
    <lineage>
        <taxon>Bacteria</taxon>
        <taxon>Pseudomonadati</taxon>
        <taxon>Bacteroidota</taxon>
        <taxon>Flavobacteriia</taxon>
        <taxon>Flavobacteriales</taxon>
        <taxon>Flavobacteriaceae</taxon>
        <taxon>Flavobacterium</taxon>
    </lineage>
</organism>
<dbReference type="OrthoDB" id="1098628at2"/>
<dbReference type="EMBL" id="CP042831">
    <property type="protein sequence ID" value="QEE50654.1"/>
    <property type="molecule type" value="Genomic_DNA"/>
</dbReference>
<dbReference type="Pfam" id="PF17293">
    <property type="entry name" value="Arm-DNA-bind_5"/>
    <property type="match status" value="1"/>
</dbReference>
<dbReference type="InterPro" id="IPR010998">
    <property type="entry name" value="Integrase_recombinase_N"/>
</dbReference>
<keyword evidence="1" id="KW-0238">DNA-binding</keyword>
<evidence type="ECO:0000256" key="1">
    <source>
        <dbReference type="ARBA" id="ARBA00023125"/>
    </source>
</evidence>
<reference evidence="4 5" key="1">
    <citation type="submission" date="2019-08" db="EMBL/GenBank/DDBJ databases">
        <title>Flavobacterium alkalisoli sp. nov., isolated from rhizosphere soil of Suaeda salsa.</title>
        <authorList>
            <person name="Sun J.-Q."/>
            <person name="Xu L."/>
        </authorList>
    </citation>
    <scope>NUCLEOTIDE SEQUENCE [LARGE SCALE GENOMIC DNA]</scope>
    <source>
        <strain evidence="4 5">XS-5</strain>
    </source>
</reference>
<keyword evidence="5" id="KW-1185">Reference proteome</keyword>
<dbReference type="RefSeq" id="WP_147584108.1">
    <property type="nucleotide sequence ID" value="NZ_CP042831.1"/>
</dbReference>
<feature type="domain" description="Phage integrase SAM-like" evidence="2">
    <location>
        <begin position="110"/>
        <end position="213"/>
    </location>
</feature>
<feature type="domain" description="Arm DNA-binding" evidence="3">
    <location>
        <begin position="6"/>
        <end position="89"/>
    </location>
</feature>
<dbReference type="InterPro" id="IPR025269">
    <property type="entry name" value="SAM-like_dom"/>
</dbReference>